<dbReference type="InterPro" id="IPR027417">
    <property type="entry name" value="P-loop_NTPase"/>
</dbReference>
<keyword evidence="1" id="KW-0547">Nucleotide-binding</keyword>
<proteinExistence type="predicted"/>
<gene>
    <name evidence="1" type="ORF">OU989_10935</name>
</gene>
<organism evidence="1 2">
    <name type="scientific">Lysinibacillus irui</name>
    <dbReference type="NCBI Taxonomy" id="2998077"/>
    <lineage>
        <taxon>Bacteria</taxon>
        <taxon>Bacillati</taxon>
        <taxon>Bacillota</taxon>
        <taxon>Bacilli</taxon>
        <taxon>Bacillales</taxon>
        <taxon>Bacillaceae</taxon>
        <taxon>Lysinibacillus</taxon>
    </lineage>
</organism>
<accession>A0AAJ5RN22</accession>
<dbReference type="SUPFAM" id="SSF52540">
    <property type="entry name" value="P-loop containing nucleoside triphosphate hydrolases"/>
    <property type="match status" value="2"/>
</dbReference>
<keyword evidence="1" id="KW-0067">ATP-binding</keyword>
<evidence type="ECO:0000313" key="2">
    <source>
        <dbReference type="Proteomes" id="UP001219585"/>
    </source>
</evidence>
<evidence type="ECO:0000313" key="1">
    <source>
        <dbReference type="EMBL" id="WDV08956.1"/>
    </source>
</evidence>
<dbReference type="Proteomes" id="UP001219585">
    <property type="component" value="Chromosome"/>
</dbReference>
<protein>
    <submittedName>
        <fullName evidence="1">ATP-binding protein</fullName>
    </submittedName>
</protein>
<dbReference type="GO" id="GO:0005524">
    <property type="term" value="F:ATP binding"/>
    <property type="evidence" value="ECO:0007669"/>
    <property type="project" value="UniProtKB-KW"/>
</dbReference>
<sequence length="271" mass="30673">MKVYSLSGPSGTGKSTSALAFAHKLGVEAIIDDGLLIINGVKVAGVSAKFEKNTITAVRRAIFTEQEHREAVKKALASYKVEAILLIGTSTKMTKSIAKQLELGPIEHYYQVEDVRSLKEIQKARFIRQTQGKHVMPIPYRQVEQNFFKRLVQKGMEIFSSKREKIGETTIVRPDFQREYIEISKHVYVDLLTYCCNQQAIVQKVEHAQFVLGDQAEAILTIQVKLPIDYPLAAHVLELQRAVQESFYLHFGYELDAIHVQVKVALQKKKS</sequence>
<dbReference type="AlphaFoldDB" id="A0AAJ5RN22"/>
<dbReference type="EMBL" id="CP113527">
    <property type="protein sequence ID" value="WDV08956.1"/>
    <property type="molecule type" value="Genomic_DNA"/>
</dbReference>
<dbReference type="RefSeq" id="WP_274797192.1">
    <property type="nucleotide sequence ID" value="NZ_CP113527.1"/>
</dbReference>
<dbReference type="KEGG" id="liu:OU989_10935"/>
<name>A0AAJ5RN22_9BACI</name>
<reference evidence="1" key="1">
    <citation type="submission" date="2022-11" db="EMBL/GenBank/DDBJ databases">
        <title>Lysinibacillus irui.</title>
        <authorList>
            <person name="Akintayo S.O."/>
        </authorList>
    </citation>
    <scope>NUCLEOTIDE SEQUENCE</scope>
    <source>
        <strain evidence="1">IRB4-01</strain>
    </source>
</reference>
<dbReference type="CDD" id="cd02019">
    <property type="entry name" value="NK"/>
    <property type="match status" value="1"/>
</dbReference>